<proteinExistence type="predicted"/>
<keyword evidence="1" id="KW-0812">Transmembrane</keyword>
<protein>
    <submittedName>
        <fullName evidence="2">Uncharacterized protein</fullName>
    </submittedName>
</protein>
<keyword evidence="1" id="KW-1133">Transmembrane helix</keyword>
<organism evidence="3">
    <name type="scientific">Melampsora larici-populina (strain 98AG31 / pathotype 3-4-7)</name>
    <name type="common">Poplar leaf rust fungus</name>
    <dbReference type="NCBI Taxonomy" id="747676"/>
    <lineage>
        <taxon>Eukaryota</taxon>
        <taxon>Fungi</taxon>
        <taxon>Dikarya</taxon>
        <taxon>Basidiomycota</taxon>
        <taxon>Pucciniomycotina</taxon>
        <taxon>Pucciniomycetes</taxon>
        <taxon>Pucciniales</taxon>
        <taxon>Melampsoraceae</taxon>
        <taxon>Melampsora</taxon>
    </lineage>
</organism>
<reference evidence="3" key="1">
    <citation type="journal article" date="2011" name="Proc. Natl. Acad. Sci. U.S.A.">
        <title>Obligate biotrophy features unraveled by the genomic analysis of rust fungi.</title>
        <authorList>
            <person name="Duplessis S."/>
            <person name="Cuomo C.A."/>
            <person name="Lin Y.-C."/>
            <person name="Aerts A."/>
            <person name="Tisserant E."/>
            <person name="Veneault-Fourrey C."/>
            <person name="Joly D.L."/>
            <person name="Hacquard S."/>
            <person name="Amselem J."/>
            <person name="Cantarel B.L."/>
            <person name="Chiu R."/>
            <person name="Coutinho P.M."/>
            <person name="Feau N."/>
            <person name="Field M."/>
            <person name="Frey P."/>
            <person name="Gelhaye E."/>
            <person name="Goldberg J."/>
            <person name="Grabherr M.G."/>
            <person name="Kodira C.D."/>
            <person name="Kohler A."/>
            <person name="Kuees U."/>
            <person name="Lindquist E.A."/>
            <person name="Lucas S.M."/>
            <person name="Mago R."/>
            <person name="Mauceli E."/>
            <person name="Morin E."/>
            <person name="Murat C."/>
            <person name="Pangilinan J.L."/>
            <person name="Park R."/>
            <person name="Pearson M."/>
            <person name="Quesneville H."/>
            <person name="Rouhier N."/>
            <person name="Sakthikumar S."/>
            <person name="Salamov A.A."/>
            <person name="Schmutz J."/>
            <person name="Selles B."/>
            <person name="Shapiro H."/>
            <person name="Tanguay P."/>
            <person name="Tuskan G.A."/>
            <person name="Henrissat B."/>
            <person name="Van de Peer Y."/>
            <person name="Rouze P."/>
            <person name="Ellis J.G."/>
            <person name="Dodds P.N."/>
            <person name="Schein J.E."/>
            <person name="Zhong S."/>
            <person name="Hamelin R.C."/>
            <person name="Grigoriev I.V."/>
            <person name="Szabo L.J."/>
            <person name="Martin F."/>
        </authorList>
    </citation>
    <scope>NUCLEOTIDE SEQUENCE [LARGE SCALE GENOMIC DNA]</scope>
    <source>
        <strain evidence="3">98AG31 / pathotype 3-4-7</strain>
    </source>
</reference>
<sequence length="69" mass="7932">MVTTKYIPFSCIFPLFRFISCLVSRSLSCCSYITPIILIVLVSTVYSVFIIRIFPLLFAIKMVCMNQLI</sequence>
<accession>F4RP36</accession>
<dbReference type="Proteomes" id="UP000001072">
    <property type="component" value="Unassembled WGS sequence"/>
</dbReference>
<gene>
    <name evidence="2" type="ORF">MELLADRAFT_72041</name>
</gene>
<name>F4RP36_MELLP</name>
<feature type="transmembrane region" description="Helical" evidence="1">
    <location>
        <begin position="36"/>
        <end position="60"/>
    </location>
</feature>
<evidence type="ECO:0000313" key="2">
    <source>
        <dbReference type="EMBL" id="EGG05920.1"/>
    </source>
</evidence>
<evidence type="ECO:0000256" key="1">
    <source>
        <dbReference type="SAM" id="Phobius"/>
    </source>
</evidence>
<dbReference type="KEGG" id="mlr:MELLADRAFT_72041"/>
<dbReference type="EMBL" id="GL883111">
    <property type="protein sequence ID" value="EGG05920.1"/>
    <property type="molecule type" value="Genomic_DNA"/>
</dbReference>
<feature type="non-terminal residue" evidence="2">
    <location>
        <position position="69"/>
    </location>
</feature>
<evidence type="ECO:0000313" key="3">
    <source>
        <dbReference type="Proteomes" id="UP000001072"/>
    </source>
</evidence>
<dbReference type="HOGENOM" id="CLU_2782811_0_0_1"/>
<dbReference type="VEuPathDB" id="FungiDB:MELLADRAFT_72041"/>
<dbReference type="InParanoid" id="F4RP36"/>
<keyword evidence="3" id="KW-1185">Reference proteome</keyword>
<dbReference type="RefSeq" id="XP_007410976.1">
    <property type="nucleotide sequence ID" value="XM_007410914.1"/>
</dbReference>
<keyword evidence="1" id="KW-0472">Membrane</keyword>
<dbReference type="GeneID" id="18932002"/>
<dbReference type="AlphaFoldDB" id="F4RP36"/>